<dbReference type="InterPro" id="IPR029058">
    <property type="entry name" value="AB_hydrolase_fold"/>
</dbReference>
<sequence length="304" mass="34638">MKSLFSILFIICSISFQAQNLYSKAYGNPKNTPVIFIHGGPSGNATLFEGTTAHNLADKGFYVIVYDRRGEGRSKDEKATMTFKESFEDLKSIYSTYHIKKANILAHSFGGIIGTLFTEQFPEKVKSLTLAGALFTQQETYNHIVKQAKEHFKNDPARLKEISEIESLDKNSAVYRKRCYDMAGKLGFFDMPHPTPESEMLRTEYKAGEFNKNNIRNPDSPLKFYQNESQNNLDNTSVLKSISKKGIPIFSVYGKNDGIFSEKQLNDLKNIVGKSHFRLIDNCSHYLFVDQQNDFLEFIKLTLK</sequence>
<keyword evidence="3" id="KW-0732">Signal</keyword>
<dbReference type="Proteomes" id="UP000238534">
    <property type="component" value="Unassembled WGS sequence"/>
</dbReference>
<dbReference type="Pfam" id="PF00561">
    <property type="entry name" value="Abhydrolase_1"/>
    <property type="match status" value="1"/>
</dbReference>
<keyword evidence="2 5" id="KW-0378">Hydrolase</keyword>
<feature type="chain" id="PRO_5015537414" evidence="3">
    <location>
        <begin position="19"/>
        <end position="304"/>
    </location>
</feature>
<dbReference type="Gene3D" id="3.40.50.1820">
    <property type="entry name" value="alpha/beta hydrolase"/>
    <property type="match status" value="1"/>
</dbReference>
<dbReference type="AlphaFoldDB" id="A0A2S9D0K8"/>
<dbReference type="SUPFAM" id="SSF53474">
    <property type="entry name" value="alpha/beta-Hydrolases"/>
    <property type="match status" value="1"/>
</dbReference>
<feature type="signal peptide" evidence="3">
    <location>
        <begin position="1"/>
        <end position="18"/>
    </location>
</feature>
<dbReference type="InterPro" id="IPR050266">
    <property type="entry name" value="AB_hydrolase_sf"/>
</dbReference>
<evidence type="ECO:0000313" key="5">
    <source>
        <dbReference type="EMBL" id="PRB86241.1"/>
    </source>
</evidence>
<dbReference type="RefSeq" id="WP_105680968.1">
    <property type="nucleotide sequence ID" value="NZ_JBBGZD010000001.1"/>
</dbReference>
<dbReference type="OrthoDB" id="9780932at2"/>
<dbReference type="EMBL" id="PCPP01000001">
    <property type="protein sequence ID" value="PRB86241.1"/>
    <property type="molecule type" value="Genomic_DNA"/>
</dbReference>
<dbReference type="GO" id="GO:0006508">
    <property type="term" value="P:proteolysis"/>
    <property type="evidence" value="ECO:0007669"/>
    <property type="project" value="InterPro"/>
</dbReference>
<evidence type="ECO:0000259" key="4">
    <source>
        <dbReference type="Pfam" id="PF00561"/>
    </source>
</evidence>
<evidence type="ECO:0000256" key="2">
    <source>
        <dbReference type="ARBA" id="ARBA00022801"/>
    </source>
</evidence>
<dbReference type="InterPro" id="IPR002410">
    <property type="entry name" value="Peptidase_S33"/>
</dbReference>
<evidence type="ECO:0000256" key="1">
    <source>
        <dbReference type="ARBA" id="ARBA00010088"/>
    </source>
</evidence>
<evidence type="ECO:0000256" key="3">
    <source>
        <dbReference type="SAM" id="SignalP"/>
    </source>
</evidence>
<proteinExistence type="inferred from homology"/>
<evidence type="ECO:0000313" key="8">
    <source>
        <dbReference type="Proteomes" id="UP000238534"/>
    </source>
</evidence>
<gene>
    <name evidence="5" type="ORF">CQ022_08315</name>
    <name evidence="6" type="ORF">CQ033_01985</name>
</gene>
<dbReference type="PANTHER" id="PTHR43798">
    <property type="entry name" value="MONOACYLGLYCEROL LIPASE"/>
    <property type="match status" value="1"/>
</dbReference>
<reference evidence="7 8" key="1">
    <citation type="submission" date="2017-09" db="EMBL/GenBank/DDBJ databases">
        <title>Genomic, metabolic, and phenotypic characteristics of bacterial isolates from the natural microbiome of the model nematode Caenorhabditis elegans.</title>
        <authorList>
            <person name="Zimmermann J."/>
            <person name="Obeng N."/>
            <person name="Yang W."/>
            <person name="Obeng O."/>
            <person name="Kissoyan K."/>
            <person name="Pees B."/>
            <person name="Dirksen P."/>
            <person name="Hoppner M."/>
            <person name="Franke A."/>
            <person name="Rosenstiel P."/>
            <person name="Leippe M."/>
            <person name="Dierking K."/>
            <person name="Kaleta C."/>
            <person name="Schulenburg H."/>
        </authorList>
    </citation>
    <scope>NUCLEOTIDE SEQUENCE [LARGE SCALE GENOMIC DNA]</scope>
    <source>
        <strain evidence="5 8">MYb25</strain>
        <strain evidence="6 7">MYb44</strain>
    </source>
</reference>
<protein>
    <submittedName>
        <fullName evidence="5">Alpha/beta hydrolase</fullName>
    </submittedName>
</protein>
<dbReference type="PANTHER" id="PTHR43798:SF33">
    <property type="entry name" value="HYDROLASE, PUTATIVE (AFU_ORTHOLOGUE AFUA_2G14860)-RELATED"/>
    <property type="match status" value="1"/>
</dbReference>
<keyword evidence="7" id="KW-1185">Reference proteome</keyword>
<dbReference type="InterPro" id="IPR000073">
    <property type="entry name" value="AB_hydrolase_1"/>
</dbReference>
<organism evidence="5 8">
    <name type="scientific">Chryseobacterium culicis</name>
    <dbReference type="NCBI Taxonomy" id="680127"/>
    <lineage>
        <taxon>Bacteria</taxon>
        <taxon>Pseudomonadati</taxon>
        <taxon>Bacteroidota</taxon>
        <taxon>Flavobacteriia</taxon>
        <taxon>Flavobacteriales</taxon>
        <taxon>Weeksellaceae</taxon>
        <taxon>Chryseobacterium group</taxon>
        <taxon>Chryseobacterium</taxon>
    </lineage>
</organism>
<accession>A0A2S9D0K8</accession>
<dbReference type="Proteomes" id="UP000238325">
    <property type="component" value="Unassembled WGS sequence"/>
</dbReference>
<comment type="caution">
    <text evidence="5">The sequence shown here is derived from an EMBL/GenBank/DDBJ whole genome shotgun (WGS) entry which is preliminary data.</text>
</comment>
<dbReference type="GO" id="GO:0008233">
    <property type="term" value="F:peptidase activity"/>
    <property type="evidence" value="ECO:0007669"/>
    <property type="project" value="InterPro"/>
</dbReference>
<evidence type="ECO:0000313" key="7">
    <source>
        <dbReference type="Proteomes" id="UP000238325"/>
    </source>
</evidence>
<dbReference type="EMBL" id="PCPH01000001">
    <property type="protein sequence ID" value="PRB91994.1"/>
    <property type="molecule type" value="Genomic_DNA"/>
</dbReference>
<comment type="similarity">
    <text evidence="1">Belongs to the peptidase S33 family.</text>
</comment>
<evidence type="ECO:0000313" key="6">
    <source>
        <dbReference type="EMBL" id="PRB91994.1"/>
    </source>
</evidence>
<dbReference type="GO" id="GO:0016020">
    <property type="term" value="C:membrane"/>
    <property type="evidence" value="ECO:0007669"/>
    <property type="project" value="TreeGrafter"/>
</dbReference>
<name>A0A2S9D0K8_CHRCI</name>
<dbReference type="PRINTS" id="PR00793">
    <property type="entry name" value="PROAMNOPTASE"/>
</dbReference>
<feature type="domain" description="AB hydrolase-1" evidence="4">
    <location>
        <begin position="33"/>
        <end position="290"/>
    </location>
</feature>